<evidence type="ECO:0000313" key="2">
    <source>
        <dbReference type="EMBL" id="EIE75533.1"/>
    </source>
</evidence>
<dbReference type="AlphaFoldDB" id="I1BH53"/>
<dbReference type="InterPro" id="IPR038717">
    <property type="entry name" value="Tc1-like_DDE_dom"/>
</dbReference>
<accession>I1BH53</accession>
<dbReference type="GO" id="GO:0003676">
    <property type="term" value="F:nucleic acid binding"/>
    <property type="evidence" value="ECO:0007669"/>
    <property type="project" value="InterPro"/>
</dbReference>
<dbReference type="Gene3D" id="3.30.420.10">
    <property type="entry name" value="Ribonuclease H-like superfamily/Ribonuclease H"/>
    <property type="match status" value="1"/>
</dbReference>
<dbReference type="STRING" id="246409.I1BH53"/>
<reference evidence="2 3" key="1">
    <citation type="journal article" date="2009" name="PLoS Genet.">
        <title>Genomic analysis of the basal lineage fungus Rhizopus oryzae reveals a whole-genome duplication.</title>
        <authorList>
            <person name="Ma L.-J."/>
            <person name="Ibrahim A.S."/>
            <person name="Skory C."/>
            <person name="Grabherr M.G."/>
            <person name="Burger G."/>
            <person name="Butler M."/>
            <person name="Elias M."/>
            <person name="Idnurm A."/>
            <person name="Lang B.F."/>
            <person name="Sone T."/>
            <person name="Abe A."/>
            <person name="Calvo S.E."/>
            <person name="Corrochano L.M."/>
            <person name="Engels R."/>
            <person name="Fu J."/>
            <person name="Hansberg W."/>
            <person name="Kim J.-M."/>
            <person name="Kodira C.D."/>
            <person name="Koehrsen M.J."/>
            <person name="Liu B."/>
            <person name="Miranda-Saavedra D."/>
            <person name="O'Leary S."/>
            <person name="Ortiz-Castellanos L."/>
            <person name="Poulter R."/>
            <person name="Rodriguez-Romero J."/>
            <person name="Ruiz-Herrera J."/>
            <person name="Shen Y.-Q."/>
            <person name="Zeng Q."/>
            <person name="Galagan J."/>
            <person name="Birren B.W."/>
            <person name="Cuomo C.A."/>
            <person name="Wickes B.L."/>
        </authorList>
    </citation>
    <scope>NUCLEOTIDE SEQUENCE [LARGE SCALE GENOMIC DNA]</scope>
    <source>
        <strain evidence="3">RA 99-880 / ATCC MYA-4621 / FGSC 9543 / NRRL 43880</strain>
    </source>
</reference>
<proteinExistence type="predicted"/>
<dbReference type="InParanoid" id="I1BH53"/>
<evidence type="ECO:0000259" key="1">
    <source>
        <dbReference type="Pfam" id="PF13358"/>
    </source>
</evidence>
<dbReference type="InterPro" id="IPR036397">
    <property type="entry name" value="RNaseH_sf"/>
</dbReference>
<name>I1BH53_RHIO9</name>
<protein>
    <recommendedName>
        <fullName evidence="1">Tc1-like transposase DDE domain-containing protein</fullName>
    </recommendedName>
</protein>
<dbReference type="EMBL" id="CH476732">
    <property type="protein sequence ID" value="EIE75533.1"/>
    <property type="molecule type" value="Genomic_DNA"/>
</dbReference>
<gene>
    <name evidence="2" type="ORF">RO3G_00237</name>
</gene>
<evidence type="ECO:0000313" key="3">
    <source>
        <dbReference type="Proteomes" id="UP000009138"/>
    </source>
</evidence>
<dbReference type="Pfam" id="PF13358">
    <property type="entry name" value="DDE_3"/>
    <property type="match status" value="1"/>
</dbReference>
<sequence length="162" mass="19361">MFAVKLTELYWYSRKTELRWCSFLTHLLGGLDSELYCKVMTEDMLPLLEEYDMSKNDIIFQHDNDPKHTSRLTQKWFADNKVQLLDWPAYSPDLNPIENLWDYLKVRLYAYETAPLSMKELFKRVADIRYNEITKEYCEQLVCSMPRRLELALKEKGGEINC</sequence>
<keyword evidence="3" id="KW-1185">Reference proteome</keyword>
<dbReference type="GeneID" id="93607209"/>
<dbReference type="RefSeq" id="XP_067510929.1">
    <property type="nucleotide sequence ID" value="XM_067654828.1"/>
</dbReference>
<organism evidence="2 3">
    <name type="scientific">Rhizopus delemar (strain RA 99-880 / ATCC MYA-4621 / FGSC 9543 / NRRL 43880)</name>
    <name type="common">Mucormycosis agent</name>
    <name type="synonym">Rhizopus arrhizus var. delemar</name>
    <dbReference type="NCBI Taxonomy" id="246409"/>
    <lineage>
        <taxon>Eukaryota</taxon>
        <taxon>Fungi</taxon>
        <taxon>Fungi incertae sedis</taxon>
        <taxon>Mucoromycota</taxon>
        <taxon>Mucoromycotina</taxon>
        <taxon>Mucoromycetes</taxon>
        <taxon>Mucorales</taxon>
        <taxon>Mucorineae</taxon>
        <taxon>Rhizopodaceae</taxon>
        <taxon>Rhizopus</taxon>
    </lineage>
</organism>
<dbReference type="VEuPathDB" id="FungiDB:RO3G_00237"/>
<feature type="domain" description="Tc1-like transposase DDE" evidence="1">
    <location>
        <begin position="47"/>
        <end position="109"/>
    </location>
</feature>
<dbReference type="Proteomes" id="UP000009138">
    <property type="component" value="Unassembled WGS sequence"/>
</dbReference>
<dbReference type="OMA" id="IWANISN"/>